<dbReference type="SUPFAM" id="SSF52743">
    <property type="entry name" value="Subtilisin-like"/>
    <property type="match status" value="1"/>
</dbReference>
<dbReference type="Gene3D" id="3.40.50.200">
    <property type="entry name" value="Peptidase S8/S53 domain"/>
    <property type="match status" value="1"/>
</dbReference>
<protein>
    <recommendedName>
        <fullName evidence="12">Peptidase S8/S53 domain-containing protein</fullName>
    </recommendedName>
</protein>
<dbReference type="CDD" id="cd04077">
    <property type="entry name" value="Peptidases_S8_PCSK9_ProteinaseK_like"/>
    <property type="match status" value="1"/>
</dbReference>
<dbReference type="InterPro" id="IPR036852">
    <property type="entry name" value="Peptidase_S8/S53_dom_sf"/>
</dbReference>
<evidence type="ECO:0008006" key="12">
    <source>
        <dbReference type="Google" id="ProtNLM"/>
    </source>
</evidence>
<dbReference type="Gene3D" id="3.30.70.80">
    <property type="entry name" value="Peptidase S8 propeptide/proteinase inhibitor I9"/>
    <property type="match status" value="1"/>
</dbReference>
<dbReference type="PANTHER" id="PTHR43806">
    <property type="entry name" value="PEPTIDASE S8"/>
    <property type="match status" value="1"/>
</dbReference>
<dbReference type="PRINTS" id="PR00723">
    <property type="entry name" value="SUBTILISIN"/>
</dbReference>
<dbReference type="InterPro" id="IPR023827">
    <property type="entry name" value="Peptidase_S8_Asp-AS"/>
</dbReference>
<keyword evidence="11" id="KW-1185">Reference proteome</keyword>
<dbReference type="Pfam" id="PF00082">
    <property type="entry name" value="Peptidase_S8"/>
    <property type="match status" value="1"/>
</dbReference>
<evidence type="ECO:0000256" key="1">
    <source>
        <dbReference type="ARBA" id="ARBA00011073"/>
    </source>
</evidence>
<dbReference type="PROSITE" id="PS00138">
    <property type="entry name" value="SUBTILASE_SER"/>
    <property type="match status" value="1"/>
</dbReference>
<dbReference type="InterPro" id="IPR015500">
    <property type="entry name" value="Peptidase_S8_subtilisin-rel"/>
</dbReference>
<feature type="active site" description="Charge relay system" evidence="5">
    <location>
        <position position="167"/>
    </location>
</feature>
<dbReference type="PROSITE" id="PS00137">
    <property type="entry name" value="SUBTILASE_HIS"/>
    <property type="match status" value="1"/>
</dbReference>
<dbReference type="InterPro" id="IPR000209">
    <property type="entry name" value="Peptidase_S8/S53_dom"/>
</dbReference>
<dbReference type="InterPro" id="IPR010259">
    <property type="entry name" value="S8pro/Inhibitor_I9"/>
</dbReference>
<dbReference type="GO" id="GO:0006508">
    <property type="term" value="P:proteolysis"/>
    <property type="evidence" value="ECO:0007669"/>
    <property type="project" value="UniProtKB-KW"/>
</dbReference>
<feature type="signal peptide" evidence="7">
    <location>
        <begin position="1"/>
        <end position="18"/>
    </location>
</feature>
<evidence type="ECO:0000256" key="6">
    <source>
        <dbReference type="RuleBase" id="RU003355"/>
    </source>
</evidence>
<comment type="caution">
    <text evidence="10">The sequence shown here is derived from an EMBL/GenBank/DDBJ whole genome shotgun (WGS) entry which is preliminary data.</text>
</comment>
<evidence type="ECO:0000256" key="4">
    <source>
        <dbReference type="ARBA" id="ARBA00022825"/>
    </source>
</evidence>
<evidence type="ECO:0000313" key="11">
    <source>
        <dbReference type="Proteomes" id="UP000245699"/>
    </source>
</evidence>
<feature type="domain" description="Peptidase S8/S53" evidence="8">
    <location>
        <begin position="158"/>
        <end position="401"/>
    </location>
</feature>
<evidence type="ECO:0000256" key="3">
    <source>
        <dbReference type="ARBA" id="ARBA00022801"/>
    </source>
</evidence>
<feature type="active site" description="Charge relay system" evidence="5">
    <location>
        <position position="364"/>
    </location>
</feature>
<evidence type="ECO:0000313" key="10">
    <source>
        <dbReference type="EMBL" id="PVU98660.1"/>
    </source>
</evidence>
<dbReference type="EMBL" id="MBFT01000071">
    <property type="protein sequence ID" value="PVU98660.1"/>
    <property type="molecule type" value="Genomic_DNA"/>
</dbReference>
<dbReference type="FunFam" id="3.40.50.200:FF:000007">
    <property type="entry name" value="Subtilisin-like serine protease"/>
    <property type="match status" value="1"/>
</dbReference>
<evidence type="ECO:0000256" key="2">
    <source>
        <dbReference type="ARBA" id="ARBA00022670"/>
    </source>
</evidence>
<dbReference type="InterPro" id="IPR037045">
    <property type="entry name" value="S8pro/Inhibitor_I9_sf"/>
</dbReference>
<dbReference type="Pfam" id="PF05922">
    <property type="entry name" value="Inhibitor_I9"/>
    <property type="match status" value="1"/>
</dbReference>
<dbReference type="AlphaFoldDB" id="A0A2T9Z248"/>
<accession>A0A2T9Z248</accession>
<name>A0A2T9Z248_9FUNG</name>
<evidence type="ECO:0000259" key="8">
    <source>
        <dbReference type="Pfam" id="PF00082"/>
    </source>
</evidence>
<dbReference type="GO" id="GO:0004252">
    <property type="term" value="F:serine-type endopeptidase activity"/>
    <property type="evidence" value="ECO:0007669"/>
    <property type="project" value="UniProtKB-UniRule"/>
</dbReference>
<sequence length="424" mass="44831">MFFRSLTLFSLIASFSVASPFLFNQVTKQAPLLSETSVETIPDNYIVVFKKHVQPGLESFRNHFNTLNSFISASGASQEKNKINHIYEHGIVGYAGQFEPELIEGIRNSDDVEYVERDQIVYASDTQSGATWGLARISHREPMSLANYNKYLYDPKAGTGVTVYIVDTGINIQHVDFEGRAVWGKTIPSGDTNTDGNGHGTHVAGTVGSKTYGVAKKAKLVAVKVLRSNGSGTMSDVVSGVSYTVSDHVQRTNDAIRTGSPAPISVANMSLGGGNSQALTSAVTSAVASGITYVVAAGNDNRDACSYSPANTPNAITVGSTDFNDARSYFSNYGKCVDVFAPGRNILSTWIGSNTATNTISGTSMASPHVAGLAAYYLSLSNTKLTPAQVMAKIVQTCTSGIVTSPGTGSPNLLVYNSAPASLV</sequence>
<dbReference type="OrthoDB" id="206201at2759"/>
<dbReference type="STRING" id="61424.A0A2T9Z248"/>
<dbReference type="PANTHER" id="PTHR43806:SF11">
    <property type="entry name" value="CEREVISIN-RELATED"/>
    <property type="match status" value="1"/>
</dbReference>
<gene>
    <name evidence="10" type="ORF">BB559_001367</name>
</gene>
<evidence type="ECO:0000256" key="7">
    <source>
        <dbReference type="SAM" id="SignalP"/>
    </source>
</evidence>
<organism evidence="10 11">
    <name type="scientific">Furculomyces boomerangus</name>
    <dbReference type="NCBI Taxonomy" id="61424"/>
    <lineage>
        <taxon>Eukaryota</taxon>
        <taxon>Fungi</taxon>
        <taxon>Fungi incertae sedis</taxon>
        <taxon>Zoopagomycota</taxon>
        <taxon>Kickxellomycotina</taxon>
        <taxon>Harpellomycetes</taxon>
        <taxon>Harpellales</taxon>
        <taxon>Harpellaceae</taxon>
        <taxon>Furculomyces</taxon>
    </lineage>
</organism>
<keyword evidence="4 5" id="KW-0720">Serine protease</keyword>
<evidence type="ECO:0000256" key="5">
    <source>
        <dbReference type="PROSITE-ProRule" id="PRU01240"/>
    </source>
</evidence>
<dbReference type="PROSITE" id="PS51892">
    <property type="entry name" value="SUBTILASE"/>
    <property type="match status" value="1"/>
</dbReference>
<proteinExistence type="inferred from homology"/>
<keyword evidence="7" id="KW-0732">Signal</keyword>
<feature type="domain" description="Inhibitor I9" evidence="9">
    <location>
        <begin position="44"/>
        <end position="122"/>
    </location>
</feature>
<dbReference type="InterPro" id="IPR050131">
    <property type="entry name" value="Peptidase_S8_subtilisin-like"/>
</dbReference>
<reference evidence="10 11" key="1">
    <citation type="journal article" date="2018" name="MBio">
        <title>Comparative Genomics Reveals the Core Gene Toolbox for the Fungus-Insect Symbiosis.</title>
        <authorList>
            <person name="Wang Y."/>
            <person name="Stata M."/>
            <person name="Wang W."/>
            <person name="Stajich J.E."/>
            <person name="White M.M."/>
            <person name="Moncalvo J.M."/>
        </authorList>
    </citation>
    <scope>NUCLEOTIDE SEQUENCE [LARGE SCALE GENOMIC DNA]</scope>
    <source>
        <strain evidence="10 11">AUS-77-4</strain>
    </source>
</reference>
<dbReference type="InterPro" id="IPR023828">
    <property type="entry name" value="Peptidase_S8_Ser-AS"/>
</dbReference>
<feature type="active site" description="Charge relay system" evidence="5">
    <location>
        <position position="199"/>
    </location>
</feature>
<dbReference type="Proteomes" id="UP000245699">
    <property type="component" value="Unassembled WGS sequence"/>
</dbReference>
<dbReference type="GO" id="GO:0005615">
    <property type="term" value="C:extracellular space"/>
    <property type="evidence" value="ECO:0007669"/>
    <property type="project" value="TreeGrafter"/>
</dbReference>
<dbReference type="InterPro" id="IPR034193">
    <property type="entry name" value="PCSK9_ProteinaseK-like"/>
</dbReference>
<comment type="similarity">
    <text evidence="1 5 6">Belongs to the peptidase S8 family.</text>
</comment>
<dbReference type="PROSITE" id="PS00136">
    <property type="entry name" value="SUBTILASE_ASP"/>
    <property type="match status" value="1"/>
</dbReference>
<keyword evidence="2 5" id="KW-0645">Protease</keyword>
<dbReference type="InterPro" id="IPR022398">
    <property type="entry name" value="Peptidase_S8_His-AS"/>
</dbReference>
<feature type="chain" id="PRO_5015731766" description="Peptidase S8/S53 domain-containing protein" evidence="7">
    <location>
        <begin position="19"/>
        <end position="424"/>
    </location>
</feature>
<keyword evidence="3 5" id="KW-0378">Hydrolase</keyword>
<evidence type="ECO:0000259" key="9">
    <source>
        <dbReference type="Pfam" id="PF05922"/>
    </source>
</evidence>